<dbReference type="Gene3D" id="2.60.40.1220">
    <property type="match status" value="1"/>
</dbReference>
<keyword evidence="4" id="KW-1185">Reference proteome</keyword>
<evidence type="ECO:0008006" key="5">
    <source>
        <dbReference type="Google" id="ProtNLM"/>
    </source>
</evidence>
<dbReference type="RefSeq" id="WP_377944683.1">
    <property type="nucleotide sequence ID" value="NZ_JBHUCX010000075.1"/>
</dbReference>
<evidence type="ECO:0000313" key="3">
    <source>
        <dbReference type="EMBL" id="MFD1676775.1"/>
    </source>
</evidence>
<reference evidence="4" key="1">
    <citation type="journal article" date="2019" name="Int. J. Syst. Evol. Microbiol.">
        <title>The Global Catalogue of Microorganisms (GCM) 10K type strain sequencing project: providing services to taxonomists for standard genome sequencing and annotation.</title>
        <authorList>
            <consortium name="The Broad Institute Genomics Platform"/>
            <consortium name="The Broad Institute Genome Sequencing Center for Infectious Disease"/>
            <person name="Wu L."/>
            <person name="Ma J."/>
        </authorList>
    </citation>
    <scope>NUCLEOTIDE SEQUENCE [LARGE SCALE GENOMIC DNA]</scope>
    <source>
        <strain evidence="4">CGMCC 1.12286</strain>
    </source>
</reference>
<sequence length="258" mass="27648">MNKGYKFAIGGIAAAALAGITLTSTVFAGSTMPQTKMHAMPSKITVSKVYPVNTAQVDLMAKNTMSLKGKTITLQAMNTMGTKMSKSKSTMMAKYNAMKKGFVLNNGKMLTPGVTYKVKANWAKLSMSSFTIPNLLSVQQVGKNRLLVVYDQKVDPMSATTPSNYWIQSNQAMASGIAELGMNDKMTSMNGLTKSDVTITKDGMSGMKYFFTFSSNITPGVKYTFMPCNVDAPGLSMYAGANFNSDSANSFVGNTSGM</sequence>
<evidence type="ECO:0000313" key="4">
    <source>
        <dbReference type="Proteomes" id="UP001597079"/>
    </source>
</evidence>
<dbReference type="EMBL" id="JBHUCX010000075">
    <property type="protein sequence ID" value="MFD1676775.1"/>
    <property type="molecule type" value="Genomic_DNA"/>
</dbReference>
<organism evidence="3 4">
    <name type="scientific">Alicyclobacillus fodiniaquatilis</name>
    <dbReference type="NCBI Taxonomy" id="1661150"/>
    <lineage>
        <taxon>Bacteria</taxon>
        <taxon>Bacillati</taxon>
        <taxon>Bacillota</taxon>
        <taxon>Bacilli</taxon>
        <taxon>Bacillales</taxon>
        <taxon>Alicyclobacillaceae</taxon>
        <taxon>Alicyclobacillus</taxon>
    </lineage>
</organism>
<protein>
    <recommendedName>
        <fullName evidence="5">DUF4412 domain-containing protein</fullName>
    </recommendedName>
</protein>
<evidence type="ECO:0000256" key="2">
    <source>
        <dbReference type="SAM" id="SignalP"/>
    </source>
</evidence>
<feature type="signal peptide" evidence="2">
    <location>
        <begin position="1"/>
        <end position="28"/>
    </location>
</feature>
<keyword evidence="1 2" id="KW-0732">Signal</keyword>
<feature type="chain" id="PRO_5046400955" description="DUF4412 domain-containing protein" evidence="2">
    <location>
        <begin position="29"/>
        <end position="258"/>
    </location>
</feature>
<name>A0ABW4JMN2_9BACL</name>
<evidence type="ECO:0000256" key="1">
    <source>
        <dbReference type="ARBA" id="ARBA00022729"/>
    </source>
</evidence>
<dbReference type="InterPro" id="IPR014755">
    <property type="entry name" value="Cu-Rt/internalin_Ig-like"/>
</dbReference>
<dbReference type="Proteomes" id="UP001597079">
    <property type="component" value="Unassembled WGS sequence"/>
</dbReference>
<comment type="caution">
    <text evidence="3">The sequence shown here is derived from an EMBL/GenBank/DDBJ whole genome shotgun (WGS) entry which is preliminary data.</text>
</comment>
<proteinExistence type="predicted"/>
<accession>A0ABW4JMN2</accession>
<gene>
    <name evidence="3" type="ORF">ACFSB2_19050</name>
</gene>